<dbReference type="EMBL" id="CAUYUE010000010">
    <property type="protein sequence ID" value="CAK0784422.1"/>
    <property type="molecule type" value="Genomic_DNA"/>
</dbReference>
<organism evidence="2 3">
    <name type="scientific">Coccomyxa viridis</name>
    <dbReference type="NCBI Taxonomy" id="1274662"/>
    <lineage>
        <taxon>Eukaryota</taxon>
        <taxon>Viridiplantae</taxon>
        <taxon>Chlorophyta</taxon>
        <taxon>core chlorophytes</taxon>
        <taxon>Trebouxiophyceae</taxon>
        <taxon>Trebouxiophyceae incertae sedis</taxon>
        <taxon>Coccomyxaceae</taxon>
        <taxon>Coccomyxa</taxon>
    </lineage>
</organism>
<evidence type="ECO:0000313" key="2">
    <source>
        <dbReference type="EMBL" id="CAK0784422.1"/>
    </source>
</evidence>
<feature type="signal peptide" evidence="1">
    <location>
        <begin position="1"/>
        <end position="19"/>
    </location>
</feature>
<keyword evidence="1" id="KW-0732">Signal</keyword>
<reference evidence="2 3" key="1">
    <citation type="submission" date="2023-10" db="EMBL/GenBank/DDBJ databases">
        <authorList>
            <person name="Maclean D."/>
            <person name="Macfadyen A."/>
        </authorList>
    </citation>
    <scope>NUCLEOTIDE SEQUENCE [LARGE SCALE GENOMIC DNA]</scope>
</reference>
<protein>
    <submittedName>
        <fullName evidence="2">Uncharacterized protein</fullName>
    </submittedName>
</protein>
<feature type="chain" id="PRO_5043628721" evidence="1">
    <location>
        <begin position="20"/>
        <end position="308"/>
    </location>
</feature>
<keyword evidence="3" id="KW-1185">Reference proteome</keyword>
<dbReference type="Proteomes" id="UP001314263">
    <property type="component" value="Unassembled WGS sequence"/>
</dbReference>
<proteinExistence type="predicted"/>
<name>A0AAV1IDY3_9CHLO</name>
<dbReference type="AlphaFoldDB" id="A0AAV1IDY3"/>
<sequence length="308" mass="32901">MQRVAVAILFVLGLHAASAGLLTPVVGLLTPPSTPSTPSTPTMGTGSGAADPQVVDFSGRHFEFIGKAGSFYNVIQDLTHQVTMRLKIGILSDHIGTYIDGIGFAYQGHKIVIGLAEEDDAVTVSLDGEEFVMARGENRQEHVLALPQGKLKLAWELYRPNFGNTITITTDLLRFTAYRTDKGSLDKGGLPQPAFLNFDASLLYPPAHTIQGIVGEGYTRVLNGETHLLPNDGAFYGNPDEYELTHYFPADSPATRKMLLPGGSAYRRLLTPEQAFADLTSAAEGLAADALHTGRAGGLLALPETPAV</sequence>
<accession>A0AAV1IDY3</accession>
<gene>
    <name evidence="2" type="ORF">CVIRNUC_007626</name>
</gene>
<evidence type="ECO:0000256" key="1">
    <source>
        <dbReference type="SAM" id="SignalP"/>
    </source>
</evidence>
<comment type="caution">
    <text evidence="2">The sequence shown here is derived from an EMBL/GenBank/DDBJ whole genome shotgun (WGS) entry which is preliminary data.</text>
</comment>
<evidence type="ECO:0000313" key="3">
    <source>
        <dbReference type="Proteomes" id="UP001314263"/>
    </source>
</evidence>